<feature type="domain" description="Solute-binding protein family 5" evidence="5">
    <location>
        <begin position="89"/>
        <end position="426"/>
    </location>
</feature>
<evidence type="ECO:0000256" key="4">
    <source>
        <dbReference type="ARBA" id="ARBA00022729"/>
    </source>
</evidence>
<evidence type="ECO:0000259" key="5">
    <source>
        <dbReference type="Pfam" id="PF00496"/>
    </source>
</evidence>
<dbReference type="PANTHER" id="PTHR30290:SF10">
    <property type="entry name" value="PERIPLASMIC OLIGOPEPTIDE-BINDING PROTEIN-RELATED"/>
    <property type="match status" value="1"/>
</dbReference>
<gene>
    <name evidence="6" type="ORF">P7M15_09580</name>
</gene>
<keyword evidence="4" id="KW-0732">Signal</keyword>
<evidence type="ECO:0000313" key="7">
    <source>
        <dbReference type="Proteomes" id="UP001214976"/>
    </source>
</evidence>
<comment type="subcellular location">
    <subcellularLocation>
        <location evidence="1">Cell envelope</location>
    </subcellularLocation>
</comment>
<dbReference type="Proteomes" id="UP001214976">
    <property type="component" value="Unassembled WGS sequence"/>
</dbReference>
<name>A0AAW6QBB3_9PAST</name>
<dbReference type="RefSeq" id="WP_317477703.1">
    <property type="nucleotide sequence ID" value="NZ_JARQTW010000016.1"/>
</dbReference>
<comment type="caution">
    <text evidence="6">The sequence shown here is derived from an EMBL/GenBank/DDBJ whole genome shotgun (WGS) entry which is preliminary data.</text>
</comment>
<comment type="similarity">
    <text evidence="2">Belongs to the bacterial solute-binding protein 5 family.</text>
</comment>
<dbReference type="PANTHER" id="PTHR30290">
    <property type="entry name" value="PERIPLASMIC BINDING COMPONENT OF ABC TRANSPORTER"/>
    <property type="match status" value="1"/>
</dbReference>
<dbReference type="EMBL" id="JARQTW010000016">
    <property type="protein sequence ID" value="MDG2950759.1"/>
    <property type="molecule type" value="Genomic_DNA"/>
</dbReference>
<dbReference type="InterPro" id="IPR039424">
    <property type="entry name" value="SBP_5"/>
</dbReference>
<accession>A0AAW6QBB3</accession>
<evidence type="ECO:0000256" key="1">
    <source>
        <dbReference type="ARBA" id="ARBA00004196"/>
    </source>
</evidence>
<dbReference type="InterPro" id="IPR000914">
    <property type="entry name" value="SBP_5_dom"/>
</dbReference>
<keyword evidence="3" id="KW-0813">Transport</keyword>
<reference evidence="6" key="1">
    <citation type="submission" date="2023-03" db="EMBL/GenBank/DDBJ databases">
        <title>Classification of Bisgaard taxon 6 and taxon 10 as Exercitatus varius gen. nov., spec. nov.</title>
        <authorList>
            <person name="Christensen H."/>
        </authorList>
    </citation>
    <scope>NUCLEOTIDE SEQUENCE</scope>
    <source>
        <strain evidence="6">86116</strain>
    </source>
</reference>
<dbReference type="Gene3D" id="3.40.190.10">
    <property type="entry name" value="Periplasmic binding protein-like II"/>
    <property type="match status" value="1"/>
</dbReference>
<dbReference type="GO" id="GO:0015833">
    <property type="term" value="P:peptide transport"/>
    <property type="evidence" value="ECO:0007669"/>
    <property type="project" value="TreeGrafter"/>
</dbReference>
<dbReference type="GO" id="GO:0030288">
    <property type="term" value="C:outer membrane-bounded periplasmic space"/>
    <property type="evidence" value="ECO:0007669"/>
    <property type="project" value="TreeGrafter"/>
</dbReference>
<proteinExistence type="inferred from homology"/>
<dbReference type="AlphaFoldDB" id="A0AAW6QBB3"/>
<dbReference type="InterPro" id="IPR030678">
    <property type="entry name" value="Peptide/Ni-bd"/>
</dbReference>
<dbReference type="CDD" id="cd08504">
    <property type="entry name" value="PBP2_OppA"/>
    <property type="match status" value="1"/>
</dbReference>
<evidence type="ECO:0000256" key="3">
    <source>
        <dbReference type="ARBA" id="ARBA00022448"/>
    </source>
</evidence>
<evidence type="ECO:0000313" key="6">
    <source>
        <dbReference type="EMBL" id="MDG2950759.1"/>
    </source>
</evidence>
<organism evidence="6 7">
    <name type="scientific">Exercitatus varius</name>
    <dbReference type="NCBI Taxonomy" id="67857"/>
    <lineage>
        <taxon>Bacteria</taxon>
        <taxon>Pseudomonadati</taxon>
        <taxon>Pseudomonadota</taxon>
        <taxon>Gammaproteobacteria</taxon>
        <taxon>Pasteurellales</taxon>
        <taxon>Pasteurellaceae</taxon>
        <taxon>Exercitatus</taxon>
    </lineage>
</organism>
<dbReference type="PIRSF" id="PIRSF002741">
    <property type="entry name" value="MppA"/>
    <property type="match status" value="1"/>
</dbReference>
<sequence>MIVFLTVCALSACEPLSQFARKLSGIEANRQAEMSQSAFPSPARTQDQLIRGVYGELTLDVLSMNNVEQADFLRDLLEGLVILDAQGNILPGAAESWESQNDKLWRFHLRPQAKWSNGEPVLAQDFVDSWRKLAQSDSPLKNYLSYINLLNSQAVMARQLPSEQLGVRALNENVLEIELDKPTPYLPEMLAHAAFLPTRGDMPTEFLSNGAYIFIRKQGNRIFLNKNPAYWNEANVAFQSVVYEKMSDDQSPDSVDWLESPKNTSQATYFPTLCTYFYQFNLRDAKLSQRAVRTALVSMISSQYIVQNEHLPAWPLSDFLPRHMQTEQNQEWQPSVVEALLQQAGISAENPLHITLTYDRGYPQENIANRLVRTWSQSELIHVTPEPVSFAALLEKQAKGEFQVIRSGWCADYNDPSAFFNLLHGQYPDNKTGIDNAEINQWLEQSLTAKTEAERTALYQKIQHLVKQERYFLPLYQAQRAVYIHPSVRGFDVNNPTSAVYSKDLFRRTGLPNQR</sequence>
<evidence type="ECO:0000256" key="2">
    <source>
        <dbReference type="ARBA" id="ARBA00005695"/>
    </source>
</evidence>
<protein>
    <submittedName>
        <fullName evidence="6">Peptide ABC transporter substrate-binding protein</fullName>
    </submittedName>
</protein>
<dbReference type="SUPFAM" id="SSF53850">
    <property type="entry name" value="Periplasmic binding protein-like II"/>
    <property type="match status" value="1"/>
</dbReference>
<dbReference type="Gene3D" id="3.10.105.10">
    <property type="entry name" value="Dipeptide-binding Protein, Domain 3"/>
    <property type="match status" value="1"/>
</dbReference>
<dbReference type="FunFam" id="3.90.76.10:FF:000001">
    <property type="entry name" value="Oligopeptide ABC transporter substrate-binding protein"/>
    <property type="match status" value="1"/>
</dbReference>
<dbReference type="GO" id="GO:1904680">
    <property type="term" value="F:peptide transmembrane transporter activity"/>
    <property type="evidence" value="ECO:0007669"/>
    <property type="project" value="TreeGrafter"/>
</dbReference>
<dbReference type="Pfam" id="PF00496">
    <property type="entry name" value="SBP_bac_5"/>
    <property type="match status" value="1"/>
</dbReference>
<dbReference type="GO" id="GO:0043190">
    <property type="term" value="C:ATP-binding cassette (ABC) transporter complex"/>
    <property type="evidence" value="ECO:0007669"/>
    <property type="project" value="InterPro"/>
</dbReference>
<dbReference type="Gene3D" id="3.90.76.10">
    <property type="entry name" value="Dipeptide-binding Protein, Domain 1"/>
    <property type="match status" value="1"/>
</dbReference>